<evidence type="ECO:0000256" key="1">
    <source>
        <dbReference type="SAM" id="SignalP"/>
    </source>
</evidence>
<dbReference type="AlphaFoldDB" id="A0A1I6FXT7"/>
<protein>
    <submittedName>
        <fullName evidence="2">Uncharacterized protein</fullName>
    </submittedName>
</protein>
<dbReference type="OrthoDB" id="9860497at2"/>
<dbReference type="Proteomes" id="UP000199658">
    <property type="component" value="Unassembled WGS sequence"/>
</dbReference>
<dbReference type="PROSITE" id="PS51257">
    <property type="entry name" value="PROKAR_LIPOPROTEIN"/>
    <property type="match status" value="1"/>
</dbReference>
<reference evidence="3" key="1">
    <citation type="submission" date="2016-10" db="EMBL/GenBank/DDBJ databases">
        <authorList>
            <person name="Varghese N."/>
            <person name="Submissions S."/>
        </authorList>
    </citation>
    <scope>NUCLEOTIDE SEQUENCE [LARGE SCALE GENOMIC DNA]</scope>
    <source>
        <strain evidence="3">DSM 26921</strain>
    </source>
</reference>
<dbReference type="EMBL" id="FOYO01000001">
    <property type="protein sequence ID" value="SFR34647.1"/>
    <property type="molecule type" value="Genomic_DNA"/>
</dbReference>
<accession>A0A1I6FXT7</accession>
<dbReference type="STRING" id="670154.SAMN04488002_0513"/>
<sequence>MKPLCVLAVIGSLAACNPAAPTAPSGSDIPWPEAVELFQSCKVDSLFQLHDKTVTLNLKDGRTLTTTAPYLDAMLYDDVMPPRCGDVGVIME</sequence>
<gene>
    <name evidence="2" type="ORF">SAMN04488002_0513</name>
</gene>
<keyword evidence="3" id="KW-1185">Reference proteome</keyword>
<keyword evidence="1" id="KW-0732">Signal</keyword>
<dbReference type="RefSeq" id="WP_090212111.1">
    <property type="nucleotide sequence ID" value="NZ_FOYO01000001.1"/>
</dbReference>
<proteinExistence type="predicted"/>
<evidence type="ECO:0000313" key="3">
    <source>
        <dbReference type="Proteomes" id="UP000199658"/>
    </source>
</evidence>
<organism evidence="2 3">
    <name type="scientific">Litoreibacter janthinus</name>
    <dbReference type="NCBI Taxonomy" id="670154"/>
    <lineage>
        <taxon>Bacteria</taxon>
        <taxon>Pseudomonadati</taxon>
        <taxon>Pseudomonadota</taxon>
        <taxon>Alphaproteobacteria</taxon>
        <taxon>Rhodobacterales</taxon>
        <taxon>Roseobacteraceae</taxon>
        <taxon>Litoreibacter</taxon>
    </lineage>
</organism>
<feature type="chain" id="PRO_5011757003" evidence="1">
    <location>
        <begin position="20"/>
        <end position="92"/>
    </location>
</feature>
<feature type="signal peptide" evidence="1">
    <location>
        <begin position="1"/>
        <end position="19"/>
    </location>
</feature>
<name>A0A1I6FXT7_9RHOB</name>
<evidence type="ECO:0000313" key="2">
    <source>
        <dbReference type="EMBL" id="SFR34647.1"/>
    </source>
</evidence>